<proteinExistence type="predicted"/>
<accession>A0ABQ9IL43</accession>
<reference evidence="2 3" key="1">
    <citation type="submission" date="2023-02" db="EMBL/GenBank/DDBJ databases">
        <title>LHISI_Scaffold_Assembly.</title>
        <authorList>
            <person name="Stuart O.P."/>
            <person name="Cleave R."/>
            <person name="Magrath M.J.L."/>
            <person name="Mikheyev A.S."/>
        </authorList>
    </citation>
    <scope>NUCLEOTIDE SEQUENCE [LARGE SCALE GENOMIC DNA]</scope>
    <source>
        <strain evidence="2">Daus_M_001</strain>
        <tissue evidence="2">Leg muscle</tissue>
    </source>
</reference>
<organism evidence="2 3">
    <name type="scientific">Dryococelus australis</name>
    <dbReference type="NCBI Taxonomy" id="614101"/>
    <lineage>
        <taxon>Eukaryota</taxon>
        <taxon>Metazoa</taxon>
        <taxon>Ecdysozoa</taxon>
        <taxon>Arthropoda</taxon>
        <taxon>Hexapoda</taxon>
        <taxon>Insecta</taxon>
        <taxon>Pterygota</taxon>
        <taxon>Neoptera</taxon>
        <taxon>Polyneoptera</taxon>
        <taxon>Phasmatodea</taxon>
        <taxon>Verophasmatodea</taxon>
        <taxon>Anareolatae</taxon>
        <taxon>Phasmatidae</taxon>
        <taxon>Eurycanthinae</taxon>
        <taxon>Dryococelus</taxon>
    </lineage>
</organism>
<feature type="region of interest" description="Disordered" evidence="1">
    <location>
        <begin position="1021"/>
        <end position="1060"/>
    </location>
</feature>
<feature type="region of interest" description="Disordered" evidence="1">
    <location>
        <begin position="451"/>
        <end position="478"/>
    </location>
</feature>
<name>A0ABQ9IL43_9NEOP</name>
<keyword evidence="3" id="KW-1185">Reference proteome</keyword>
<evidence type="ECO:0000256" key="1">
    <source>
        <dbReference type="SAM" id="MobiDB-lite"/>
    </source>
</evidence>
<evidence type="ECO:0000313" key="2">
    <source>
        <dbReference type="EMBL" id="KAJ8897051.1"/>
    </source>
</evidence>
<evidence type="ECO:0000313" key="3">
    <source>
        <dbReference type="Proteomes" id="UP001159363"/>
    </source>
</evidence>
<feature type="region of interest" description="Disordered" evidence="1">
    <location>
        <begin position="1115"/>
        <end position="1145"/>
    </location>
</feature>
<comment type="caution">
    <text evidence="2">The sequence shown here is derived from an EMBL/GenBank/DDBJ whole genome shotgun (WGS) entry which is preliminary data.</text>
</comment>
<protein>
    <submittedName>
        <fullName evidence="2">Uncharacterized protein</fullName>
    </submittedName>
</protein>
<dbReference type="EMBL" id="JARBHB010000001">
    <property type="protein sequence ID" value="KAJ8897051.1"/>
    <property type="molecule type" value="Genomic_DNA"/>
</dbReference>
<gene>
    <name evidence="2" type="ORF">PR048_002397</name>
</gene>
<feature type="compositionally biased region" description="Basic and acidic residues" evidence="1">
    <location>
        <begin position="1044"/>
        <end position="1054"/>
    </location>
</feature>
<sequence length="1145" mass="127670">MNKVMRLMAMLILHKSEEYAKCIQVDPKLSFQKCSLYREQPISRFDDQDGERKCSLRLLSTQRLRYQQSWPLQSILNVRLAICGEVGRLLRTAPREHATRGGRNEHLACISKCKPQPTHIWGAVVLYWLDYSPLAYANRARFSVFSHVGFVSHDAAGGQVFSGISPLTRENFISPCHWLVLRRRMDRPQAHCMSKRRGALGHELLVHGEASSNEMRVISKRGGGGEHRYSRDLLLGRAVMGNIRIRLAQSSASGFAGTTAVNGNVERNSHFPHRVHSSEWPAGIASVICKELSRRAGSIVCTYFNWSRSIEDADLQRTAGHLAAPLRDSARQGVDDPEDGEVERVHGCTVATPSLQGKGGMAGEGGGHGVRLLTSLPNGCTHLPSPPLCTNPRADLIVALPWTKARIVTMTRKEQQGAWKRKVATQRYNERTLSHSLFAQNNTLQKYGVTNAPVMKQSTQRDVKNSPPSKRRSNGAPNIAAFHPDDAELFSVSRCRQENGAYVEIDADEATAATISGVCGRSTFSFPLVTGSCCVRRVCTALSKHQLTLQHYHHTLLVTSDPARRTTVTGTRLRSSIKAARVSRSCGSFWREEVEMFGNRQSHLYGAADTRTALLLNDLNYVFTHSERRLVKKPRKVDYRRNSLRVAVGLHMYGVGHGARDSIIICRLAQNRRELTSLCTVDSRLPSNVTRLEPRIAINWTIGHLKTIVYATPIPDISVLRQRAERRRQQTRAIPGVLDVSGNQWRGVFKHASRYDHNAHCRISTGIPNARRSRKHVPMFLQSCQLVSLSSRLPHQHRVTSRDELVHKVLYTSSRAGEDGDNTIRSVAPKFVDGGLWQSLRSSISTERLSKKGQDLLSLIGAIFFERAAAVWIAVRPLAFKSQDSCLFMHNLHVAVTSIVLLSKRCGEDGREFSEDIGITEFSRLGKFTVGDVQNQNAFRWGGENTRGRYSLATHVYITNMRHLTLHNFSFAVVLPRRSRKLVGHNKIVDQTLQRLAASMLLPPFRGTPKRVKRFTTAPPRSVVGVKGGRGELKRGEYGAAPECKAEDPRETRRPASSGRFSHLRISASARPGIEPEEEENGNISISYFPSSALVSCFYDARSREEVHERWHLRVTSGTGRASLESSRGGSDVGHVKGGAKQRPG</sequence>
<dbReference type="Proteomes" id="UP001159363">
    <property type="component" value="Chromosome 1"/>
</dbReference>
<feature type="compositionally biased region" description="Polar residues" evidence="1">
    <location>
        <begin position="1116"/>
        <end position="1129"/>
    </location>
</feature>